<sequence>MQWNREPQQSLRVRNYLSFPIDRSPKKSNFGGLQFCDMICSVGAQHQPKITWHDTAPKAKKGPRSMIVTGVHLIFLAGSTADSLSSPIPAKTGKSPMVDLVSLTQFTRWLDTVAPLYGVTLEGSGTISSPGSLLRSHDLHSTVHTVFILPYLTT</sequence>
<dbReference type="EMBL" id="ML738709">
    <property type="protein sequence ID" value="KAE8157922.1"/>
    <property type="molecule type" value="Genomic_DNA"/>
</dbReference>
<protein>
    <submittedName>
        <fullName evidence="1">Uncharacterized protein</fullName>
    </submittedName>
</protein>
<reference evidence="1 2" key="1">
    <citation type="submission" date="2019-04" db="EMBL/GenBank/DDBJ databases">
        <title>Friends and foes A comparative genomics study of 23 Aspergillus species from section Flavi.</title>
        <authorList>
            <consortium name="DOE Joint Genome Institute"/>
            <person name="Kjaerbolling I."/>
            <person name="Vesth T."/>
            <person name="Frisvad J.C."/>
            <person name="Nybo J.L."/>
            <person name="Theobald S."/>
            <person name="Kildgaard S."/>
            <person name="Isbrandt T."/>
            <person name="Kuo A."/>
            <person name="Sato A."/>
            <person name="Lyhne E.K."/>
            <person name="Kogle M.E."/>
            <person name="Wiebenga A."/>
            <person name="Kun R.S."/>
            <person name="Lubbers R.J."/>
            <person name="Makela M.R."/>
            <person name="Barry K."/>
            <person name="Chovatia M."/>
            <person name="Clum A."/>
            <person name="Daum C."/>
            <person name="Haridas S."/>
            <person name="He G."/>
            <person name="LaButti K."/>
            <person name="Lipzen A."/>
            <person name="Mondo S."/>
            <person name="Riley R."/>
            <person name="Salamov A."/>
            <person name="Simmons B.A."/>
            <person name="Magnuson J.K."/>
            <person name="Henrissat B."/>
            <person name="Mortensen U.H."/>
            <person name="Larsen T.O."/>
            <person name="Devries R.P."/>
            <person name="Grigoriev I.V."/>
            <person name="Machida M."/>
            <person name="Baker S.E."/>
            <person name="Andersen M.R."/>
        </authorList>
    </citation>
    <scope>NUCLEOTIDE SEQUENCE [LARGE SCALE GENOMIC DNA]</scope>
    <source>
        <strain evidence="1 2">CBS 117626</strain>
    </source>
</reference>
<gene>
    <name evidence="1" type="ORF">BDV40DRAFT_35251</name>
</gene>
<name>A0A5N6UH30_ASPTM</name>
<evidence type="ECO:0000313" key="1">
    <source>
        <dbReference type="EMBL" id="KAE8157922.1"/>
    </source>
</evidence>
<dbReference type="OrthoDB" id="10384768at2759"/>
<dbReference type="Proteomes" id="UP000326950">
    <property type="component" value="Unassembled WGS sequence"/>
</dbReference>
<organism evidence="1 2">
    <name type="scientific">Aspergillus tamarii</name>
    <dbReference type="NCBI Taxonomy" id="41984"/>
    <lineage>
        <taxon>Eukaryota</taxon>
        <taxon>Fungi</taxon>
        <taxon>Dikarya</taxon>
        <taxon>Ascomycota</taxon>
        <taxon>Pezizomycotina</taxon>
        <taxon>Eurotiomycetes</taxon>
        <taxon>Eurotiomycetidae</taxon>
        <taxon>Eurotiales</taxon>
        <taxon>Aspergillaceae</taxon>
        <taxon>Aspergillus</taxon>
        <taxon>Aspergillus subgen. Circumdati</taxon>
    </lineage>
</organism>
<keyword evidence="2" id="KW-1185">Reference proteome</keyword>
<dbReference type="AlphaFoldDB" id="A0A5N6UH30"/>
<proteinExistence type="predicted"/>
<accession>A0A5N6UH30</accession>
<evidence type="ECO:0000313" key="2">
    <source>
        <dbReference type="Proteomes" id="UP000326950"/>
    </source>
</evidence>